<evidence type="ECO:0000313" key="2">
    <source>
        <dbReference type="Proteomes" id="UP001269400"/>
    </source>
</evidence>
<name>A0AAX6NDD8_PRIAR</name>
<dbReference type="AlphaFoldDB" id="A0AAX6NDD8"/>
<accession>A0AAX6NDD8</accession>
<sequence length="136" mass="16377">MITECYDHWTDLTQPLVSLEIIGEDKLTTIYALQTYLVSFNDEEVCLSDFEYFLSIVDQMILKELDILKEKLKSKDFEAAQHLKRITHRAYHTFVKETDQYFEMRSEYRTSYNCTEEFIRRIMITGGFSYRIQHFL</sequence>
<comment type="caution">
    <text evidence="1">The sequence shown here is derived from an EMBL/GenBank/DDBJ whole genome shotgun (WGS) entry which is preliminary data.</text>
</comment>
<protein>
    <submittedName>
        <fullName evidence="1">Uncharacterized protein</fullName>
    </submittedName>
</protein>
<proteinExistence type="predicted"/>
<evidence type="ECO:0000313" key="1">
    <source>
        <dbReference type="EMBL" id="MDU9693921.1"/>
    </source>
</evidence>
<organism evidence="1 2">
    <name type="scientific">Priestia aryabhattai</name>
    <name type="common">Bacillus aryabhattai</name>
    <dbReference type="NCBI Taxonomy" id="412384"/>
    <lineage>
        <taxon>Bacteria</taxon>
        <taxon>Bacillati</taxon>
        <taxon>Bacillota</taxon>
        <taxon>Bacilli</taxon>
        <taxon>Bacillales</taxon>
        <taxon>Bacillaceae</taxon>
        <taxon>Priestia</taxon>
    </lineage>
</organism>
<dbReference type="Proteomes" id="UP001269400">
    <property type="component" value="Unassembled WGS sequence"/>
</dbReference>
<reference evidence="1" key="2">
    <citation type="submission" date="2022-12" db="EMBL/GenBank/DDBJ databases">
        <authorList>
            <person name="Dechsakulwatana C."/>
            <person name="Rungsihiranrut A."/>
            <person name="Muangchinda C."/>
            <person name="Ningthoujam R."/>
            <person name="Klankeo P."/>
            <person name="Pinyakong O."/>
        </authorList>
    </citation>
    <scope>NUCLEOTIDE SEQUENCE</scope>
    <source>
        <strain evidence="1">TL01-2</strain>
    </source>
</reference>
<gene>
    <name evidence="1" type="ORF">O0Q50_22325</name>
</gene>
<dbReference type="EMBL" id="JAPTGD010000002">
    <property type="protein sequence ID" value="MDU9693921.1"/>
    <property type="molecule type" value="Genomic_DNA"/>
</dbReference>
<reference evidence="1" key="1">
    <citation type="journal article" date="2022" name="J Environ Chem Eng">
        <title>Biodegradation of petroleum oil using a constructed nonpathogenic and heavy metal-tolerant bacterial consortium isolated from marine sponges.</title>
        <authorList>
            <person name="Dechsakulwatana C."/>
            <person name="Rungsihiranrut A."/>
            <person name="Muangchinda C."/>
            <person name="Ningthoujam R."/>
            <person name="Klankeo P."/>
            <person name="Pinyakong O."/>
        </authorList>
    </citation>
    <scope>NUCLEOTIDE SEQUENCE</scope>
    <source>
        <strain evidence="1">TL01-2</strain>
    </source>
</reference>
<dbReference type="RefSeq" id="WP_316911138.1">
    <property type="nucleotide sequence ID" value="NZ_JAPTGD010000002.1"/>
</dbReference>